<organism evidence="1 2">
    <name type="scientific">Acidithiobacillus caldus</name>
    <dbReference type="NCBI Taxonomy" id="33059"/>
    <lineage>
        <taxon>Bacteria</taxon>
        <taxon>Pseudomonadati</taxon>
        <taxon>Pseudomonadota</taxon>
        <taxon>Acidithiobacillia</taxon>
        <taxon>Acidithiobacillales</taxon>
        <taxon>Acidithiobacillaceae</taxon>
        <taxon>Acidithiobacillus</taxon>
    </lineage>
</organism>
<dbReference type="RefSeq" id="WP_038472026.1">
    <property type="nucleotide sequence ID" value="NZ_CP026328.2"/>
</dbReference>
<gene>
    <name evidence="1" type="ORF">BAE30_03055</name>
</gene>
<dbReference type="Proteomes" id="UP000175707">
    <property type="component" value="Unassembled WGS sequence"/>
</dbReference>
<accession>A0A1E7YZW4</accession>
<sequence length="62" mass="6890">MGFFEPPLSNNAAIVLLVGKLLAEQTEEWQVIRRHMNQECLVQVVGSDILTAQVLINDPQTA</sequence>
<protein>
    <submittedName>
        <fullName evidence="1">Uncharacterized protein</fullName>
    </submittedName>
</protein>
<dbReference type="AlphaFoldDB" id="A0A1E7YZW4"/>
<evidence type="ECO:0000313" key="2">
    <source>
        <dbReference type="Proteomes" id="UP000175707"/>
    </source>
</evidence>
<evidence type="ECO:0000313" key="1">
    <source>
        <dbReference type="EMBL" id="OFC62070.1"/>
    </source>
</evidence>
<dbReference type="EMBL" id="LZYH01000291">
    <property type="protein sequence ID" value="OFC62070.1"/>
    <property type="molecule type" value="Genomic_DNA"/>
</dbReference>
<proteinExistence type="predicted"/>
<reference evidence="1 2" key="1">
    <citation type="submission" date="2016-06" db="EMBL/GenBank/DDBJ databases">
        <title>Gene turnover analysis identifies the evolutionary adaptation of the extremophile Acidithiobacillus caldus.</title>
        <authorList>
            <person name="Zhang X."/>
        </authorList>
    </citation>
    <scope>NUCLEOTIDE SEQUENCE [LARGE SCALE GENOMIC DNA]</scope>
    <source>
        <strain evidence="1 2">S1</strain>
    </source>
</reference>
<comment type="caution">
    <text evidence="1">The sequence shown here is derived from an EMBL/GenBank/DDBJ whole genome shotgun (WGS) entry which is preliminary data.</text>
</comment>
<dbReference type="GeneID" id="92931879"/>
<name>A0A1E7YZW4_9PROT</name>